<proteinExistence type="predicted"/>
<sequence length="47" mass="5817">MPCRTDAITTGLYQNRRKRRGLMYPMRWLTEENFSKFEYKNVIQIIF</sequence>
<dbReference type="Proteomes" id="UP000030649">
    <property type="component" value="Unassembled WGS sequence"/>
</dbReference>
<dbReference type="HOGENOM" id="CLU_3163055_0_0_2"/>
<dbReference type="AlphaFoldDB" id="U1MPQ2"/>
<gene>
    <name evidence="1" type="ORF">J07HQW1_01963</name>
</gene>
<organism evidence="1 2">
    <name type="scientific">Haloquadratum walsbyi J07HQW1</name>
    <dbReference type="NCBI Taxonomy" id="1238424"/>
    <lineage>
        <taxon>Archaea</taxon>
        <taxon>Methanobacteriati</taxon>
        <taxon>Methanobacteriota</taxon>
        <taxon>Stenosarchaea group</taxon>
        <taxon>Halobacteria</taxon>
        <taxon>Halobacteriales</taxon>
        <taxon>Haloferacaceae</taxon>
        <taxon>Haloquadratum</taxon>
    </lineage>
</organism>
<evidence type="ECO:0000313" key="2">
    <source>
        <dbReference type="Proteomes" id="UP000030649"/>
    </source>
</evidence>
<dbReference type="EMBL" id="KE356560">
    <property type="protein sequence ID" value="ERG91929.1"/>
    <property type="molecule type" value="Genomic_DNA"/>
</dbReference>
<evidence type="ECO:0000313" key="1">
    <source>
        <dbReference type="EMBL" id="ERG91929.1"/>
    </source>
</evidence>
<dbReference type="STRING" id="1238424.J07HQW1_01963"/>
<reference evidence="1 2" key="1">
    <citation type="journal article" date="2013" name="PLoS ONE">
        <title>Assembly-driven community genomics of a hypersaline microbial ecosystem.</title>
        <authorList>
            <person name="Podell S."/>
            <person name="Ugalde J.A."/>
            <person name="Narasingarao P."/>
            <person name="Banfield J.F."/>
            <person name="Heidelberg K.B."/>
            <person name="Allen E.E."/>
        </authorList>
    </citation>
    <scope>NUCLEOTIDE SEQUENCE [LARGE SCALE GENOMIC DNA]</scope>
    <source>
        <strain evidence="2">J07HQW1</strain>
    </source>
</reference>
<protein>
    <submittedName>
        <fullName evidence="1">Uncharacterized protein</fullName>
    </submittedName>
</protein>
<accession>U1MPQ2</accession>
<name>U1MPQ2_9EURY</name>